<evidence type="ECO:0000259" key="2">
    <source>
        <dbReference type="Pfam" id="PF20434"/>
    </source>
</evidence>
<evidence type="ECO:0000313" key="3">
    <source>
        <dbReference type="EMBL" id="MBA8795183.1"/>
    </source>
</evidence>
<dbReference type="Pfam" id="PF20434">
    <property type="entry name" value="BD-FAE"/>
    <property type="match status" value="1"/>
</dbReference>
<keyword evidence="4" id="KW-1185">Reference proteome</keyword>
<gene>
    <name evidence="3" type="ORF">FHX74_002811</name>
</gene>
<dbReference type="Gene3D" id="3.40.50.1820">
    <property type="entry name" value="alpha/beta hydrolase"/>
    <property type="match status" value="1"/>
</dbReference>
<dbReference type="SUPFAM" id="SSF53474">
    <property type="entry name" value="alpha/beta-Hydrolases"/>
    <property type="match status" value="1"/>
</dbReference>
<keyword evidence="1" id="KW-0378">Hydrolase</keyword>
<reference evidence="3 4" key="1">
    <citation type="submission" date="2020-07" db="EMBL/GenBank/DDBJ databases">
        <title>Sequencing the genomes of 1000 actinobacteria strains.</title>
        <authorList>
            <person name="Klenk H.-P."/>
        </authorList>
    </citation>
    <scope>NUCLEOTIDE SEQUENCE [LARGE SCALE GENOMIC DNA]</scope>
    <source>
        <strain evidence="3 4">DSM 100723</strain>
    </source>
</reference>
<dbReference type="InterPro" id="IPR006311">
    <property type="entry name" value="TAT_signal"/>
</dbReference>
<name>A0A7W3IU00_9ACTN</name>
<dbReference type="InterPro" id="IPR029058">
    <property type="entry name" value="AB_hydrolase_fold"/>
</dbReference>
<dbReference type="PANTHER" id="PTHR48081:SF13">
    <property type="entry name" value="ALPHA_BETA HYDROLASE"/>
    <property type="match status" value="1"/>
</dbReference>
<dbReference type="GO" id="GO:0016787">
    <property type="term" value="F:hydrolase activity"/>
    <property type="evidence" value="ECO:0007669"/>
    <property type="project" value="UniProtKB-KW"/>
</dbReference>
<evidence type="ECO:0000256" key="1">
    <source>
        <dbReference type="ARBA" id="ARBA00022801"/>
    </source>
</evidence>
<accession>A0A7W3IU00</accession>
<evidence type="ECO:0000313" key="4">
    <source>
        <dbReference type="Proteomes" id="UP000523079"/>
    </source>
</evidence>
<dbReference type="AlphaFoldDB" id="A0A7W3IU00"/>
<dbReference type="InterPro" id="IPR050300">
    <property type="entry name" value="GDXG_lipolytic_enzyme"/>
</dbReference>
<dbReference type="EMBL" id="JACGWT010000004">
    <property type="protein sequence ID" value="MBA8795183.1"/>
    <property type="molecule type" value="Genomic_DNA"/>
</dbReference>
<proteinExistence type="predicted"/>
<feature type="domain" description="BD-FAE-like" evidence="2">
    <location>
        <begin position="78"/>
        <end position="278"/>
    </location>
</feature>
<organism evidence="3 4">
    <name type="scientific">Microlunatus kandeliicorticis</name>
    <dbReference type="NCBI Taxonomy" id="1759536"/>
    <lineage>
        <taxon>Bacteria</taxon>
        <taxon>Bacillati</taxon>
        <taxon>Actinomycetota</taxon>
        <taxon>Actinomycetes</taxon>
        <taxon>Propionibacteriales</taxon>
        <taxon>Propionibacteriaceae</taxon>
        <taxon>Microlunatus</taxon>
    </lineage>
</organism>
<dbReference type="PROSITE" id="PS51318">
    <property type="entry name" value="TAT"/>
    <property type="match status" value="1"/>
</dbReference>
<protein>
    <submittedName>
        <fullName evidence="3">Acetyl esterase/lipase</fullName>
    </submittedName>
</protein>
<comment type="caution">
    <text evidence="3">The sequence shown here is derived from an EMBL/GenBank/DDBJ whole genome shotgun (WGS) entry which is preliminary data.</text>
</comment>
<sequence>MPTRRQLLAATARLGVVAGAGTGLAGGLLGLSACGADSPAAAPAPDGTVRVAYGSDPSQFAELSLPGPGPTASSVPAGLPVVVVVHGGYWSTGYGLELGRPLAADLVRAGVAVWNVEYRRVGEGPGGGGGWPATGDDVAAALDALAGSAVVTAARRAGVSLDLARVVGLGHSAGGQLVGWLAARSGGSGGASGGRGTGGQVRLRGAVSQAGVLDLVEAARLGLGGGAVESLLGGTPDSRPRAYAGASPTARVPIRVPVCCVHGTDDDVVPISQSERFVAADRAAGGTAELRRVPGGHFEQITVGTPAWATCRAATLRLLG</sequence>
<dbReference type="RefSeq" id="WP_220483928.1">
    <property type="nucleotide sequence ID" value="NZ_JACGWT010000004.1"/>
</dbReference>
<dbReference type="Proteomes" id="UP000523079">
    <property type="component" value="Unassembled WGS sequence"/>
</dbReference>
<dbReference type="PROSITE" id="PS51257">
    <property type="entry name" value="PROKAR_LIPOPROTEIN"/>
    <property type="match status" value="1"/>
</dbReference>
<dbReference type="InterPro" id="IPR049492">
    <property type="entry name" value="BD-FAE-like_dom"/>
</dbReference>
<dbReference type="PANTHER" id="PTHR48081">
    <property type="entry name" value="AB HYDROLASE SUPERFAMILY PROTEIN C4A8.06C"/>
    <property type="match status" value="1"/>
</dbReference>